<dbReference type="GO" id="GO:0050661">
    <property type="term" value="F:NADP binding"/>
    <property type="evidence" value="ECO:0007669"/>
    <property type="project" value="InterPro"/>
</dbReference>
<evidence type="ECO:0000256" key="2">
    <source>
        <dbReference type="ARBA" id="ARBA00022630"/>
    </source>
</evidence>
<dbReference type="OrthoDB" id="752677at2759"/>
<dbReference type="Proteomes" id="UP001055439">
    <property type="component" value="Chromosome 3"/>
</dbReference>
<dbReference type="PRINTS" id="PR00469">
    <property type="entry name" value="PNDRDTASEII"/>
</dbReference>
<evidence type="ECO:0000256" key="6">
    <source>
        <dbReference type="RuleBase" id="RU361177"/>
    </source>
</evidence>
<evidence type="ECO:0000256" key="3">
    <source>
        <dbReference type="ARBA" id="ARBA00022827"/>
    </source>
</evidence>
<dbReference type="GO" id="GO:0103075">
    <property type="term" value="F:indole-3-pyruvate monooxygenase activity"/>
    <property type="evidence" value="ECO:0007669"/>
    <property type="project" value="UniProtKB-EC"/>
</dbReference>
<evidence type="ECO:0000256" key="4">
    <source>
        <dbReference type="ARBA" id="ARBA00023002"/>
    </source>
</evidence>
<dbReference type="GO" id="GO:0004499">
    <property type="term" value="F:N,N-dimethylaniline monooxygenase activity"/>
    <property type="evidence" value="ECO:0007669"/>
    <property type="project" value="InterPro"/>
</dbReference>
<dbReference type="AlphaFoldDB" id="A0A9E7FE73"/>
<keyword evidence="8" id="KW-1185">Reference proteome</keyword>
<dbReference type="PIRSF" id="PIRSF000332">
    <property type="entry name" value="FMO"/>
    <property type="match status" value="1"/>
</dbReference>
<protein>
    <recommendedName>
        <fullName evidence="6">Flavin-containing monooxygenase</fullName>
        <ecNumber evidence="6">1.-.-.-</ecNumber>
    </recommendedName>
</protein>
<keyword evidence="3 6" id="KW-0274">FAD</keyword>
<sequence length="384" mass="42613">MQTEVVIVGAGPSGLATAACLNVLAIPYVVLEKDTCSASMWKLRTYDRLQLHLAKRFCELPHMPIPRNAPTFLHKTQFIQYLDAYVERFNINPVYSTDVQLASYDEASKTWRVMARNALTDQVEEYRSRFLVVASGENCDGFIPDLPGLQSFSGEILHSSSYKSGRPYTNKSVLVVGSGNSGMEIAYDLAEHEARTSIVINSPIHVVTKEMICMAMVMLGCLPASVVDALVVLLAKFKYGDLSKYGIVRPSLGPMRLKAVTGRSSVIDVGTVEKIKTGEIKVVKGITNIRENEVEFADGKSYQFDAIVFATGFRTNPRKWLQDADSFLGEEGYPREKFPNHWKGRNDLYFVGFARSGLAGCSTDAQNVADDIARKRTAAYFSQR</sequence>
<evidence type="ECO:0000313" key="7">
    <source>
        <dbReference type="EMBL" id="URD93626.1"/>
    </source>
</evidence>
<accession>A0A9E7FE73</accession>
<evidence type="ECO:0000313" key="8">
    <source>
        <dbReference type="Proteomes" id="UP001055439"/>
    </source>
</evidence>
<dbReference type="SUPFAM" id="SSF51905">
    <property type="entry name" value="FAD/NAD(P)-binding domain"/>
    <property type="match status" value="2"/>
</dbReference>
<dbReference type="PRINTS" id="PR00368">
    <property type="entry name" value="FADPNR"/>
</dbReference>
<dbReference type="GO" id="GO:0050660">
    <property type="term" value="F:flavin adenine dinucleotide binding"/>
    <property type="evidence" value="ECO:0007669"/>
    <property type="project" value="InterPro"/>
</dbReference>
<evidence type="ECO:0000256" key="5">
    <source>
        <dbReference type="ARBA" id="ARBA00047707"/>
    </source>
</evidence>
<organism evidence="7 8">
    <name type="scientific">Musa troglodytarum</name>
    <name type="common">fe'i banana</name>
    <dbReference type="NCBI Taxonomy" id="320322"/>
    <lineage>
        <taxon>Eukaryota</taxon>
        <taxon>Viridiplantae</taxon>
        <taxon>Streptophyta</taxon>
        <taxon>Embryophyta</taxon>
        <taxon>Tracheophyta</taxon>
        <taxon>Spermatophyta</taxon>
        <taxon>Magnoliopsida</taxon>
        <taxon>Liliopsida</taxon>
        <taxon>Zingiberales</taxon>
        <taxon>Musaceae</taxon>
        <taxon>Musa</taxon>
    </lineage>
</organism>
<comment type="similarity">
    <text evidence="1 6">Belongs to the FMO family.</text>
</comment>
<dbReference type="EC" id="1.-.-.-" evidence="6"/>
<keyword evidence="4 6" id="KW-0560">Oxidoreductase</keyword>
<dbReference type="PANTHER" id="PTHR43539">
    <property type="entry name" value="FLAVIN-BINDING MONOOXYGENASE-LIKE PROTEIN (AFU_ORTHOLOGUE AFUA_4G09220)"/>
    <property type="match status" value="1"/>
</dbReference>
<reference evidence="7" key="1">
    <citation type="submission" date="2022-05" db="EMBL/GenBank/DDBJ databases">
        <title>The Musa troglodytarum L. genome provides insights into the mechanism of non-climacteric behaviour and enrichment of carotenoids.</title>
        <authorList>
            <person name="Wang J."/>
        </authorList>
    </citation>
    <scope>NUCLEOTIDE SEQUENCE</scope>
    <source>
        <tissue evidence="7">Leaf</tissue>
    </source>
</reference>
<comment type="cofactor">
    <cofactor evidence="6">
        <name>FAD</name>
        <dbReference type="ChEBI" id="CHEBI:57692"/>
    </cofactor>
</comment>
<dbReference type="Gene3D" id="3.50.50.60">
    <property type="entry name" value="FAD/NAD(P)-binding domain"/>
    <property type="match status" value="1"/>
</dbReference>
<comment type="catalytic activity">
    <reaction evidence="5">
        <text>indole-3-pyruvate + NADPH + O2 + H(+) = (indol-3-yl)acetate + CO2 + NADP(+) + H2O</text>
        <dbReference type="Rhea" id="RHEA:34331"/>
        <dbReference type="ChEBI" id="CHEBI:15377"/>
        <dbReference type="ChEBI" id="CHEBI:15378"/>
        <dbReference type="ChEBI" id="CHEBI:15379"/>
        <dbReference type="ChEBI" id="CHEBI:16526"/>
        <dbReference type="ChEBI" id="CHEBI:17640"/>
        <dbReference type="ChEBI" id="CHEBI:30854"/>
        <dbReference type="ChEBI" id="CHEBI:57783"/>
        <dbReference type="ChEBI" id="CHEBI:58349"/>
        <dbReference type="EC" id="1.14.13.168"/>
    </reaction>
</comment>
<proteinExistence type="inferred from homology"/>
<dbReference type="InterPro" id="IPR036188">
    <property type="entry name" value="FAD/NAD-bd_sf"/>
</dbReference>
<dbReference type="EMBL" id="CP097505">
    <property type="protein sequence ID" value="URD93626.1"/>
    <property type="molecule type" value="Genomic_DNA"/>
</dbReference>
<gene>
    <name evidence="7" type="ORF">MUK42_00976</name>
</gene>
<dbReference type="Pfam" id="PF00743">
    <property type="entry name" value="FMO-like"/>
    <property type="match status" value="1"/>
</dbReference>
<keyword evidence="2 6" id="KW-0285">Flavoprotein</keyword>
<dbReference type="InterPro" id="IPR020946">
    <property type="entry name" value="Flavin_mOase-like"/>
</dbReference>
<dbReference type="PANTHER" id="PTHR43539:SF9">
    <property type="entry name" value="INDOLE-3-PYRUVATE MONOOXYGENASE YUCCA11-RELATED"/>
    <property type="match status" value="1"/>
</dbReference>
<evidence type="ECO:0000256" key="1">
    <source>
        <dbReference type="ARBA" id="ARBA00009183"/>
    </source>
</evidence>
<name>A0A9E7FE73_9LILI</name>
<dbReference type="InterPro" id="IPR050982">
    <property type="entry name" value="Auxin_biosynth/cation_transpt"/>
</dbReference>
<keyword evidence="6 7" id="KW-0503">Monooxygenase</keyword>
<dbReference type="InterPro" id="IPR000960">
    <property type="entry name" value="Flavin_mOase"/>
</dbReference>